<protein>
    <recommendedName>
        <fullName evidence="4">Putative glucose-6-phosphate 1-epimerase</fullName>
        <ecNumber evidence="4">5.1.3.15</ecNumber>
    </recommendedName>
</protein>
<dbReference type="SUPFAM" id="SSF74650">
    <property type="entry name" value="Galactose mutarotase-like"/>
    <property type="match status" value="1"/>
</dbReference>
<feature type="active site" evidence="5">
    <location>
        <position position="258"/>
    </location>
</feature>
<dbReference type="RefSeq" id="WP_187598390.1">
    <property type="nucleotide sequence ID" value="NZ_CP060714.1"/>
</dbReference>
<keyword evidence="3 4" id="KW-0413">Isomerase</keyword>
<evidence type="ECO:0000313" key="6">
    <source>
        <dbReference type="EMBL" id="QNN58145.1"/>
    </source>
</evidence>
<dbReference type="PANTHER" id="PTHR11122">
    <property type="entry name" value="APOSPORY-ASSOCIATED PROTEIN C-RELATED"/>
    <property type="match status" value="1"/>
</dbReference>
<accession>A0A7G9RRC0</accession>
<name>A0A7G9RRC0_9BURK</name>
<dbReference type="GO" id="GO:0005975">
    <property type="term" value="P:carbohydrate metabolic process"/>
    <property type="evidence" value="ECO:0007669"/>
    <property type="project" value="InterPro"/>
</dbReference>
<evidence type="ECO:0000256" key="4">
    <source>
        <dbReference type="PIRNR" id="PIRNR016020"/>
    </source>
</evidence>
<reference evidence="6 7" key="1">
    <citation type="submission" date="2020-08" db="EMBL/GenBank/DDBJ databases">
        <title>Genome sequence of Diaphorobacter ruginosibacter DSM 27467T.</title>
        <authorList>
            <person name="Hyun D.-W."/>
            <person name="Bae J.-W."/>
        </authorList>
    </citation>
    <scope>NUCLEOTIDE SEQUENCE [LARGE SCALE GENOMIC DNA]</scope>
    <source>
        <strain evidence="6 7">DSM 27467</strain>
    </source>
</reference>
<dbReference type="AlphaFoldDB" id="A0A7G9RRC0"/>
<evidence type="ECO:0000256" key="5">
    <source>
        <dbReference type="PIRSR" id="PIRSR016020-1"/>
    </source>
</evidence>
<comment type="similarity">
    <text evidence="2 4">Belongs to the glucose-6-phosphate 1-epimerase family.</text>
</comment>
<dbReference type="Gene3D" id="2.70.98.10">
    <property type="match status" value="1"/>
</dbReference>
<dbReference type="KEGG" id="drg:H9K76_04585"/>
<dbReference type="GO" id="GO:0047938">
    <property type="term" value="F:glucose-6-phosphate 1-epimerase activity"/>
    <property type="evidence" value="ECO:0007669"/>
    <property type="project" value="UniProtKB-UniRule"/>
</dbReference>
<dbReference type="InterPro" id="IPR011013">
    <property type="entry name" value="Gal_mutarotase_sf_dom"/>
</dbReference>
<dbReference type="PANTHER" id="PTHR11122:SF13">
    <property type="entry name" value="GLUCOSE-6-PHOSPHATE 1-EPIMERASE"/>
    <property type="match status" value="1"/>
</dbReference>
<keyword evidence="7" id="KW-1185">Reference proteome</keyword>
<gene>
    <name evidence="6" type="ORF">H9K76_04585</name>
</gene>
<organism evidence="6 7">
    <name type="scientific">Diaphorobacter ruginosibacter</name>
    <dbReference type="NCBI Taxonomy" id="1715720"/>
    <lineage>
        <taxon>Bacteria</taxon>
        <taxon>Pseudomonadati</taxon>
        <taxon>Pseudomonadota</taxon>
        <taxon>Betaproteobacteria</taxon>
        <taxon>Burkholderiales</taxon>
        <taxon>Comamonadaceae</taxon>
        <taxon>Diaphorobacter</taxon>
    </lineage>
</organism>
<dbReference type="Proteomes" id="UP000515811">
    <property type="component" value="Chromosome"/>
</dbReference>
<dbReference type="InterPro" id="IPR014718">
    <property type="entry name" value="GH-type_carb-bd"/>
</dbReference>
<dbReference type="InterPro" id="IPR025532">
    <property type="entry name" value="G6P_1-epimerase"/>
</dbReference>
<dbReference type="EMBL" id="CP060714">
    <property type="protein sequence ID" value="QNN58145.1"/>
    <property type="molecule type" value="Genomic_DNA"/>
</dbReference>
<dbReference type="GO" id="GO:0030246">
    <property type="term" value="F:carbohydrate binding"/>
    <property type="evidence" value="ECO:0007669"/>
    <property type="project" value="UniProtKB-UniRule"/>
</dbReference>
<dbReference type="GO" id="GO:0005737">
    <property type="term" value="C:cytoplasm"/>
    <property type="evidence" value="ECO:0007669"/>
    <property type="project" value="TreeGrafter"/>
</dbReference>
<evidence type="ECO:0000256" key="2">
    <source>
        <dbReference type="ARBA" id="ARBA00005866"/>
    </source>
</evidence>
<dbReference type="PIRSF" id="PIRSF016020">
    <property type="entry name" value="PHexose_mutarotase"/>
    <property type="match status" value="1"/>
</dbReference>
<evidence type="ECO:0000256" key="3">
    <source>
        <dbReference type="ARBA" id="ARBA00023235"/>
    </source>
</evidence>
<evidence type="ECO:0000256" key="1">
    <source>
        <dbReference type="ARBA" id="ARBA00001096"/>
    </source>
</evidence>
<dbReference type="Pfam" id="PF01263">
    <property type="entry name" value="Aldose_epim"/>
    <property type="match status" value="1"/>
</dbReference>
<dbReference type="InterPro" id="IPR008183">
    <property type="entry name" value="Aldose_1/G6P_1-epimerase"/>
</dbReference>
<sequence length="303" mass="33295">MSVHEDVFNGQPVIRAALPCGDAAVIALHGAQLISWSTPEGGEHLFLSDRAQWDGHSAVRGGVPICFPQFNQRGPLAKHGFARNLPWRVLDSASDARRAHVSLILRDDDTTRAWWPHGFEARLCVQLEPGVLRLALELTNTGADAWSFTGALHTYLRVPDITRMQLDGLGGAARWDAVRDVHATQSAAVRFDGEYDSVFSSPLPRGPLRLGDEATGRFMTIENSASWHNAVVWNPGAALCAQLKDMPRDGFRHMLCVEAACVDESVTLAPGQRWIGWQQLTQWQGREAASHAERHKATSTLSV</sequence>
<dbReference type="CDD" id="cd09020">
    <property type="entry name" value="D-hex-6-P-epi_like"/>
    <property type="match status" value="1"/>
</dbReference>
<proteinExistence type="inferred from homology"/>
<evidence type="ECO:0000313" key="7">
    <source>
        <dbReference type="Proteomes" id="UP000515811"/>
    </source>
</evidence>
<dbReference type="EC" id="5.1.3.15" evidence="4"/>
<feature type="active site" evidence="5">
    <location>
        <position position="153"/>
    </location>
</feature>
<comment type="catalytic activity">
    <reaction evidence="1">
        <text>alpha-D-glucose 6-phosphate = beta-D-glucose 6-phosphate</text>
        <dbReference type="Rhea" id="RHEA:16249"/>
        <dbReference type="ChEBI" id="CHEBI:58225"/>
        <dbReference type="ChEBI" id="CHEBI:58247"/>
        <dbReference type="EC" id="5.1.3.15"/>
    </reaction>
</comment>